<dbReference type="GO" id="GO:0003700">
    <property type="term" value="F:DNA-binding transcription factor activity"/>
    <property type="evidence" value="ECO:0007669"/>
    <property type="project" value="InterPro"/>
</dbReference>
<accession>A0A5B8XE68</accession>
<dbReference type="RefSeq" id="WP_146820872.1">
    <property type="nucleotide sequence ID" value="NZ_CP029077.1"/>
</dbReference>
<dbReference type="OrthoDB" id="2621539at2"/>
<keyword evidence="2" id="KW-1185">Reference proteome</keyword>
<dbReference type="InterPro" id="IPR013368">
    <property type="entry name" value="YecD_YerC"/>
</dbReference>
<dbReference type="NCBIfam" id="TIGR02531">
    <property type="entry name" value="yecD_yerC"/>
    <property type="match status" value="1"/>
</dbReference>
<sequence length="85" mass="9795">MKLEKILTAITNEKIMLNFLKDITTPQEFKALQERLDIVLLLNDGMSYAEISKKTGASTTTITRVARFLKQENYGGYRWILDNLL</sequence>
<dbReference type="Pfam" id="PF01371">
    <property type="entry name" value="Trp_repressor"/>
    <property type="match status" value="1"/>
</dbReference>
<protein>
    <submittedName>
        <fullName evidence="1">TrpR-like DNA binding trascriptional regulator</fullName>
    </submittedName>
</protein>
<dbReference type="SUPFAM" id="SSF48295">
    <property type="entry name" value="TrpR-like"/>
    <property type="match status" value="1"/>
</dbReference>
<evidence type="ECO:0000313" key="2">
    <source>
        <dbReference type="Proteomes" id="UP000321934"/>
    </source>
</evidence>
<dbReference type="PANTHER" id="PTHR40080:SF1">
    <property type="entry name" value="TRPR-LIKE PROTEIN YERC_YECD"/>
    <property type="match status" value="1"/>
</dbReference>
<gene>
    <name evidence="1" type="ORF">Deia_00821</name>
</gene>
<proteinExistence type="predicted"/>
<dbReference type="Gene3D" id="1.10.1270.10">
    <property type="entry name" value="TrpR-like"/>
    <property type="match status" value="1"/>
</dbReference>
<organism evidence="1 2">
    <name type="scientific">Candidatus Deianiraea vastatrix</name>
    <dbReference type="NCBI Taxonomy" id="2163644"/>
    <lineage>
        <taxon>Bacteria</taxon>
        <taxon>Pseudomonadati</taxon>
        <taxon>Pseudomonadota</taxon>
        <taxon>Alphaproteobacteria</taxon>
        <taxon>Rickettsiales</taxon>
        <taxon>Candidatus Deianiraeaceae</taxon>
        <taxon>Candidatus Deianiraea</taxon>
    </lineage>
</organism>
<dbReference type="InterPro" id="IPR000831">
    <property type="entry name" value="Trp_repress"/>
</dbReference>
<dbReference type="InterPro" id="IPR010921">
    <property type="entry name" value="Trp_repressor/repl_initiator"/>
</dbReference>
<dbReference type="Proteomes" id="UP000321934">
    <property type="component" value="Chromosome"/>
</dbReference>
<dbReference type="GO" id="GO:0043565">
    <property type="term" value="F:sequence-specific DNA binding"/>
    <property type="evidence" value="ECO:0007669"/>
    <property type="project" value="InterPro"/>
</dbReference>
<name>A0A5B8XE68_9RICK</name>
<dbReference type="PANTHER" id="PTHR40080">
    <property type="entry name" value="LMO1763 PROTEIN"/>
    <property type="match status" value="1"/>
</dbReference>
<dbReference type="AlphaFoldDB" id="A0A5B8XE68"/>
<reference evidence="1 2" key="1">
    <citation type="journal article" date="2019" name="ISME J.">
        <title>Deianiraea, an extracellular bacterium associated with the ciliate Paramecium, suggests an alternative scenario for the evolution of Rickettsiales.</title>
        <authorList>
            <person name="Castelli M."/>
            <person name="Sabaneyeva E."/>
            <person name="Lanzoni O."/>
            <person name="Lebedeva N."/>
            <person name="Floriano A.M."/>
            <person name="Gaiarsa S."/>
            <person name="Benken K."/>
            <person name="Modeo L."/>
            <person name="Bandi C."/>
            <person name="Potekhin A."/>
            <person name="Sassera D."/>
            <person name="Petroni G."/>
        </authorList>
    </citation>
    <scope>NUCLEOTIDE SEQUENCE [LARGE SCALE GENOMIC DNA]</scope>
    <source>
        <strain evidence="1">CyL4-1</strain>
    </source>
</reference>
<dbReference type="InterPro" id="IPR038116">
    <property type="entry name" value="TrpR-like_sf"/>
</dbReference>
<dbReference type="EMBL" id="CP029077">
    <property type="protein sequence ID" value="QED23608.1"/>
    <property type="molecule type" value="Genomic_DNA"/>
</dbReference>
<evidence type="ECO:0000313" key="1">
    <source>
        <dbReference type="EMBL" id="QED23608.1"/>
    </source>
</evidence>